<dbReference type="CDD" id="cd01129">
    <property type="entry name" value="PulE-GspE-like"/>
    <property type="match status" value="1"/>
</dbReference>
<evidence type="ECO:0000256" key="2">
    <source>
        <dbReference type="ARBA" id="ARBA00022741"/>
    </source>
</evidence>
<dbReference type="Proteomes" id="UP000034581">
    <property type="component" value="Unassembled WGS sequence"/>
</dbReference>
<dbReference type="Pfam" id="PF05157">
    <property type="entry name" value="MshEN"/>
    <property type="match status" value="1"/>
</dbReference>
<gene>
    <name evidence="5" type="ORF">UR67_C0002G0069</name>
</gene>
<evidence type="ECO:0000256" key="1">
    <source>
        <dbReference type="ARBA" id="ARBA00006611"/>
    </source>
</evidence>
<evidence type="ECO:0000259" key="4">
    <source>
        <dbReference type="SMART" id="SM00382"/>
    </source>
</evidence>
<protein>
    <submittedName>
        <fullName evidence="5">General secretory pathway protein E</fullName>
    </submittedName>
</protein>
<dbReference type="FunFam" id="3.30.450.90:FF:000001">
    <property type="entry name" value="Type II secretion system ATPase GspE"/>
    <property type="match status" value="1"/>
</dbReference>
<dbReference type="AlphaFoldDB" id="A0A0G0BKC5"/>
<dbReference type="Gene3D" id="3.30.300.160">
    <property type="entry name" value="Type II secretion system, protein E, N-terminal domain"/>
    <property type="match status" value="1"/>
</dbReference>
<dbReference type="PANTHER" id="PTHR30258:SF1">
    <property type="entry name" value="PROTEIN TRANSPORT PROTEIN HOFB HOMOLOG"/>
    <property type="match status" value="1"/>
</dbReference>
<dbReference type="GO" id="GO:0016887">
    <property type="term" value="F:ATP hydrolysis activity"/>
    <property type="evidence" value="ECO:0007669"/>
    <property type="project" value="TreeGrafter"/>
</dbReference>
<dbReference type="Pfam" id="PF00437">
    <property type="entry name" value="T2SSE"/>
    <property type="match status" value="1"/>
</dbReference>
<dbReference type="FunFam" id="3.40.50.300:FF:000398">
    <property type="entry name" value="Type IV pilus assembly ATPase PilB"/>
    <property type="match status" value="1"/>
</dbReference>
<dbReference type="STRING" id="1618350.UR67_C0002G0069"/>
<keyword evidence="3" id="KW-0067">ATP-binding</keyword>
<feature type="domain" description="AAA+ ATPase" evidence="4">
    <location>
        <begin position="317"/>
        <end position="455"/>
    </location>
</feature>
<dbReference type="Gene3D" id="3.40.50.300">
    <property type="entry name" value="P-loop containing nucleotide triphosphate hydrolases"/>
    <property type="match status" value="1"/>
</dbReference>
<dbReference type="PATRIC" id="fig|1618350.3.peg.374"/>
<dbReference type="EMBL" id="LBQB01000002">
    <property type="protein sequence ID" value="KKP69949.1"/>
    <property type="molecule type" value="Genomic_DNA"/>
</dbReference>
<dbReference type="InterPro" id="IPR003593">
    <property type="entry name" value="AAA+_ATPase"/>
</dbReference>
<dbReference type="PANTHER" id="PTHR30258">
    <property type="entry name" value="TYPE II SECRETION SYSTEM PROTEIN GSPE-RELATED"/>
    <property type="match status" value="1"/>
</dbReference>
<sequence>MKFRTKKSIEDVLLKQQLITEEQANQIKLEIASTGMAAETVIRNSGMVSEEEIVKAKAEIINIPYINISQKAIAIETLSKIPEGVARRYNLIPFEISGDELSVAMSDPLDLQVIAFLEAKTGYRIKTFIGLPNIIAKFVEDQYSTSIDTEVRAALKEAQTETQEIEETISDLNKVEDVIRDAPVARIVSTILEYAVKSRASDVHIEPCEEKTRVRYRIDGVLQERVFLPLKVTDSVVSRIKILSNLKIDEKRMPQDGRFQIKVGDQEIDLRISTLPTSWGEKVVMRLLRRGGGVPSFADLGFRGKALKVFEENLTKPHGIILITGPTGSGKSTTISSALTKINVPRVNIVTLEDPVEYRIAGVNQVQINPQAGLTFASGLRSILRQDPNVIMVGEIRDIETAELAVQAALTGHLVLSTLHTNSSAGALPRLLDMKIEPFLIASTVDIVVAQRLCRKICAKCKKKFAIPTEMIKEMKEELGPLWPKKEPVMYKGSGCNECDKTGYSGRLGIYEVLSVTEKIGQLILQRQPADIIERTAINEGMLKMKQDGFLKVLDGITTFEEVLRVAQD</sequence>
<evidence type="ECO:0000313" key="6">
    <source>
        <dbReference type="Proteomes" id="UP000034581"/>
    </source>
</evidence>
<proteinExistence type="inferred from homology"/>
<dbReference type="InterPro" id="IPR037257">
    <property type="entry name" value="T2SS_E_N_sf"/>
</dbReference>
<dbReference type="GO" id="GO:0005886">
    <property type="term" value="C:plasma membrane"/>
    <property type="evidence" value="ECO:0007669"/>
    <property type="project" value="TreeGrafter"/>
</dbReference>
<accession>A0A0G0BKC5</accession>
<dbReference type="Gene3D" id="3.30.450.90">
    <property type="match status" value="1"/>
</dbReference>
<evidence type="ECO:0000313" key="5">
    <source>
        <dbReference type="EMBL" id="KKP69949.1"/>
    </source>
</evidence>
<dbReference type="InterPro" id="IPR027417">
    <property type="entry name" value="P-loop_NTPase"/>
</dbReference>
<keyword evidence="2" id="KW-0547">Nucleotide-binding</keyword>
<comment type="similarity">
    <text evidence="1">Belongs to the GSP E family.</text>
</comment>
<dbReference type="SUPFAM" id="SSF160246">
    <property type="entry name" value="EspE N-terminal domain-like"/>
    <property type="match status" value="1"/>
</dbReference>
<dbReference type="SUPFAM" id="SSF52540">
    <property type="entry name" value="P-loop containing nucleoside triphosphate hydrolases"/>
    <property type="match status" value="1"/>
</dbReference>
<reference evidence="5 6" key="1">
    <citation type="journal article" date="2015" name="Nature">
        <title>rRNA introns, odd ribosomes, and small enigmatic genomes across a large radiation of phyla.</title>
        <authorList>
            <person name="Brown C.T."/>
            <person name="Hug L.A."/>
            <person name="Thomas B.C."/>
            <person name="Sharon I."/>
            <person name="Castelle C.J."/>
            <person name="Singh A."/>
            <person name="Wilkins M.J."/>
            <person name="Williams K.H."/>
            <person name="Banfield J.F."/>
        </authorList>
    </citation>
    <scope>NUCLEOTIDE SEQUENCE [LARGE SCALE GENOMIC DNA]</scope>
</reference>
<dbReference type="GO" id="GO:0005524">
    <property type="term" value="F:ATP binding"/>
    <property type="evidence" value="ECO:0007669"/>
    <property type="project" value="UniProtKB-KW"/>
</dbReference>
<evidence type="ECO:0000256" key="3">
    <source>
        <dbReference type="ARBA" id="ARBA00022840"/>
    </source>
</evidence>
<organism evidence="5 6">
    <name type="scientific">candidate division CPR3 bacterium GW2011_GWF2_35_18</name>
    <dbReference type="NCBI Taxonomy" id="1618350"/>
    <lineage>
        <taxon>Bacteria</taxon>
        <taxon>Bacteria division CPR3</taxon>
    </lineage>
</organism>
<dbReference type="SMART" id="SM00382">
    <property type="entry name" value="AAA"/>
    <property type="match status" value="1"/>
</dbReference>
<comment type="caution">
    <text evidence="5">The sequence shown here is derived from an EMBL/GenBank/DDBJ whole genome shotgun (WGS) entry which is preliminary data.</text>
</comment>
<name>A0A0G0BKC5_UNCC3</name>
<dbReference type="InterPro" id="IPR007831">
    <property type="entry name" value="T2SS_GspE_N"/>
</dbReference>
<dbReference type="InterPro" id="IPR001482">
    <property type="entry name" value="T2SS/T4SS_dom"/>
</dbReference>